<keyword evidence="5 7" id="KW-0472">Membrane</keyword>
<comment type="caution">
    <text evidence="8">The sequence shown here is derived from an EMBL/GenBank/DDBJ whole genome shotgun (WGS) entry which is preliminary data.</text>
</comment>
<gene>
    <name evidence="8" type="ORF">OU415_00965</name>
</gene>
<evidence type="ECO:0000256" key="5">
    <source>
        <dbReference type="ARBA" id="ARBA00023136"/>
    </source>
</evidence>
<feature type="transmembrane region" description="Helical" evidence="7">
    <location>
        <begin position="166"/>
        <end position="187"/>
    </location>
</feature>
<feature type="transmembrane region" description="Helical" evidence="7">
    <location>
        <begin position="92"/>
        <end position="113"/>
    </location>
</feature>
<proteinExistence type="predicted"/>
<feature type="transmembrane region" description="Helical" evidence="7">
    <location>
        <begin position="246"/>
        <end position="264"/>
    </location>
</feature>
<keyword evidence="2" id="KW-1003">Cell membrane</keyword>
<keyword evidence="4 7" id="KW-1133">Transmembrane helix</keyword>
<dbReference type="Proteomes" id="UP001210380">
    <property type="component" value="Unassembled WGS sequence"/>
</dbReference>
<feature type="transmembrane region" description="Helical" evidence="7">
    <location>
        <begin position="199"/>
        <end position="221"/>
    </location>
</feature>
<dbReference type="Pfam" id="PF09678">
    <property type="entry name" value="Caa3_CtaG"/>
    <property type="match status" value="1"/>
</dbReference>
<dbReference type="EMBL" id="JAQGLA010000001">
    <property type="protein sequence ID" value="MDA3623983.1"/>
    <property type="molecule type" value="Genomic_DNA"/>
</dbReference>
<evidence type="ECO:0000256" key="6">
    <source>
        <dbReference type="SAM" id="MobiDB-lite"/>
    </source>
</evidence>
<feature type="transmembrane region" description="Helical" evidence="7">
    <location>
        <begin position="134"/>
        <end position="154"/>
    </location>
</feature>
<evidence type="ECO:0000256" key="2">
    <source>
        <dbReference type="ARBA" id="ARBA00022475"/>
    </source>
</evidence>
<feature type="region of interest" description="Disordered" evidence="6">
    <location>
        <begin position="286"/>
        <end position="305"/>
    </location>
</feature>
<accession>A0ABT4UQI4</accession>
<keyword evidence="9" id="KW-1185">Reference proteome</keyword>
<sequence>MVLAETPELPPELTPDRIFTSWTPDPAALVVVAVLGTAYWLGVRRLRAGGESWSTARTAAFFGGLATIALVTMSFLGVYADALFWARAVQNTTLLMIAPLLLAIGAPLSLLVRSAPQQLAERTTTCIRSKPAQLLTFPGVVTALLVGVPFALYLTPLYELTLRSSVIDAAMRGMLVFAGFVYFWTRLRVDPTPRDDPHVVSFGISLAEVIFDGVLGLVLWLGPLRAPHYYEALARTWGPSLRTDQIIAAGVVWIGGDLAGLPFLGTLMRQWKRDDAAEAAEIDRALDAQQEEQPDEPAASSGLWWEDDPILAERFRR</sequence>
<evidence type="ECO:0000313" key="8">
    <source>
        <dbReference type="EMBL" id="MDA3623983.1"/>
    </source>
</evidence>
<dbReference type="RefSeq" id="WP_270946551.1">
    <property type="nucleotide sequence ID" value="NZ_JAQGLA010000001.1"/>
</dbReference>
<keyword evidence="3 7" id="KW-0812">Transmembrane</keyword>
<evidence type="ECO:0000256" key="3">
    <source>
        <dbReference type="ARBA" id="ARBA00022692"/>
    </source>
</evidence>
<comment type="subcellular location">
    <subcellularLocation>
        <location evidence="1">Cell membrane</location>
        <topology evidence="1">Multi-pass membrane protein</topology>
    </subcellularLocation>
</comment>
<reference evidence="8 9" key="1">
    <citation type="submission" date="2022-11" db="EMBL/GenBank/DDBJ databases">
        <title>Draft genome sequence of Saccharopolyspora sp. WRP15-2 isolated from rhizosphere soils of wild rice in Thailand.</title>
        <authorList>
            <person name="Duangmal K."/>
            <person name="Kammanee S."/>
            <person name="Muangham S."/>
        </authorList>
    </citation>
    <scope>NUCLEOTIDE SEQUENCE [LARGE SCALE GENOMIC DNA]</scope>
    <source>
        <strain evidence="8 9">WRP15-2</strain>
    </source>
</reference>
<feature type="transmembrane region" description="Helical" evidence="7">
    <location>
        <begin position="27"/>
        <end position="46"/>
    </location>
</feature>
<evidence type="ECO:0000313" key="9">
    <source>
        <dbReference type="Proteomes" id="UP001210380"/>
    </source>
</evidence>
<name>A0ABT4UQI4_9PSEU</name>
<organism evidence="8 9">
    <name type="scientific">Saccharopolyspora oryzae</name>
    <dbReference type="NCBI Taxonomy" id="2997343"/>
    <lineage>
        <taxon>Bacteria</taxon>
        <taxon>Bacillati</taxon>
        <taxon>Actinomycetota</taxon>
        <taxon>Actinomycetes</taxon>
        <taxon>Pseudonocardiales</taxon>
        <taxon>Pseudonocardiaceae</taxon>
        <taxon>Saccharopolyspora</taxon>
    </lineage>
</organism>
<protein>
    <submittedName>
        <fullName evidence="8">Cytochrome c oxidase assembly protein</fullName>
    </submittedName>
</protein>
<dbReference type="InterPro" id="IPR019108">
    <property type="entry name" value="Caa3_assmbl_CtaG-rel"/>
</dbReference>
<evidence type="ECO:0000256" key="1">
    <source>
        <dbReference type="ARBA" id="ARBA00004651"/>
    </source>
</evidence>
<evidence type="ECO:0000256" key="7">
    <source>
        <dbReference type="SAM" id="Phobius"/>
    </source>
</evidence>
<feature type="transmembrane region" description="Helical" evidence="7">
    <location>
        <begin position="58"/>
        <end position="80"/>
    </location>
</feature>
<evidence type="ECO:0000256" key="4">
    <source>
        <dbReference type="ARBA" id="ARBA00022989"/>
    </source>
</evidence>